<dbReference type="GO" id="GO:0016491">
    <property type="term" value="F:oxidoreductase activity"/>
    <property type="evidence" value="ECO:0007669"/>
    <property type="project" value="UniProtKB-KW"/>
</dbReference>
<name>A0A132B280_MOLSC</name>
<reference evidence="6 7" key="1">
    <citation type="submission" date="2015-10" db="EMBL/GenBank/DDBJ databases">
        <title>Full genome of DAOMC 229536 Phialocephala scopiformis, a fungal endophyte of spruce producing the potent anti-insectan compound rugulosin.</title>
        <authorList>
            <consortium name="DOE Joint Genome Institute"/>
            <person name="Walker A.K."/>
            <person name="Frasz S.L."/>
            <person name="Seifert K.A."/>
            <person name="Miller J.D."/>
            <person name="Mondo S.J."/>
            <person name="Labutti K."/>
            <person name="Lipzen A."/>
            <person name="Dockter R."/>
            <person name="Kennedy M."/>
            <person name="Grigoriev I.V."/>
            <person name="Spatafora J.W."/>
        </authorList>
    </citation>
    <scope>NUCLEOTIDE SEQUENCE [LARGE SCALE GENOMIC DNA]</scope>
    <source>
        <strain evidence="6 7">CBS 120377</strain>
    </source>
</reference>
<evidence type="ECO:0000313" key="6">
    <source>
        <dbReference type="EMBL" id="KUJ06496.1"/>
    </source>
</evidence>
<dbReference type="InterPro" id="IPR021765">
    <property type="entry name" value="UstYa-like"/>
</dbReference>
<feature type="region of interest" description="Disordered" evidence="4">
    <location>
        <begin position="1"/>
        <end position="33"/>
    </location>
</feature>
<evidence type="ECO:0000256" key="5">
    <source>
        <dbReference type="SAM" id="Phobius"/>
    </source>
</evidence>
<evidence type="ECO:0000256" key="4">
    <source>
        <dbReference type="SAM" id="MobiDB-lite"/>
    </source>
</evidence>
<dbReference type="PANTHER" id="PTHR33365:SF11">
    <property type="entry name" value="TAT PATHWAY SIGNAL SEQUENCE"/>
    <property type="match status" value="1"/>
</dbReference>
<organism evidence="6 7">
    <name type="scientific">Mollisia scopiformis</name>
    <name type="common">Conifer needle endophyte fungus</name>
    <name type="synonym">Phialocephala scopiformis</name>
    <dbReference type="NCBI Taxonomy" id="149040"/>
    <lineage>
        <taxon>Eukaryota</taxon>
        <taxon>Fungi</taxon>
        <taxon>Dikarya</taxon>
        <taxon>Ascomycota</taxon>
        <taxon>Pezizomycotina</taxon>
        <taxon>Leotiomycetes</taxon>
        <taxon>Helotiales</taxon>
        <taxon>Mollisiaceae</taxon>
        <taxon>Mollisia</taxon>
    </lineage>
</organism>
<evidence type="ECO:0000256" key="1">
    <source>
        <dbReference type="ARBA" id="ARBA00004685"/>
    </source>
</evidence>
<dbReference type="GeneID" id="28831542"/>
<keyword evidence="7" id="KW-1185">Reference proteome</keyword>
<comment type="pathway">
    <text evidence="1">Mycotoxin biosynthesis.</text>
</comment>
<keyword evidence="5" id="KW-0472">Membrane</keyword>
<keyword evidence="5" id="KW-0812">Transmembrane</keyword>
<comment type="similarity">
    <text evidence="3">Belongs to the ustYa family.</text>
</comment>
<dbReference type="InParanoid" id="A0A132B280"/>
<dbReference type="Pfam" id="PF11807">
    <property type="entry name" value="UstYa"/>
    <property type="match status" value="1"/>
</dbReference>
<dbReference type="PANTHER" id="PTHR33365">
    <property type="entry name" value="YALI0B05434P"/>
    <property type="match status" value="1"/>
</dbReference>
<feature type="compositionally biased region" description="Basic and acidic residues" evidence="4">
    <location>
        <begin position="18"/>
        <end position="31"/>
    </location>
</feature>
<proteinExistence type="inferred from homology"/>
<dbReference type="EMBL" id="KQ947446">
    <property type="protein sequence ID" value="KUJ06496.1"/>
    <property type="molecule type" value="Genomic_DNA"/>
</dbReference>
<evidence type="ECO:0000313" key="7">
    <source>
        <dbReference type="Proteomes" id="UP000070700"/>
    </source>
</evidence>
<feature type="transmembrane region" description="Helical" evidence="5">
    <location>
        <begin position="40"/>
        <end position="59"/>
    </location>
</feature>
<protein>
    <submittedName>
        <fullName evidence="6">Uncharacterized protein</fullName>
    </submittedName>
</protein>
<dbReference type="AlphaFoldDB" id="A0A132B280"/>
<evidence type="ECO:0000256" key="2">
    <source>
        <dbReference type="ARBA" id="ARBA00023002"/>
    </source>
</evidence>
<dbReference type="OrthoDB" id="3687641at2759"/>
<accession>A0A132B280</accession>
<gene>
    <name evidence="6" type="ORF">LY89DRAFT_769397</name>
</gene>
<dbReference type="KEGG" id="psco:LY89DRAFT_769397"/>
<keyword evidence="5" id="KW-1133">Transmembrane helix</keyword>
<dbReference type="Proteomes" id="UP000070700">
    <property type="component" value="Unassembled WGS sequence"/>
</dbReference>
<dbReference type="RefSeq" id="XP_018060851.1">
    <property type="nucleotide sequence ID" value="XM_018221816.1"/>
</dbReference>
<dbReference type="GO" id="GO:0043386">
    <property type="term" value="P:mycotoxin biosynthetic process"/>
    <property type="evidence" value="ECO:0007669"/>
    <property type="project" value="InterPro"/>
</dbReference>
<evidence type="ECO:0000256" key="3">
    <source>
        <dbReference type="ARBA" id="ARBA00035112"/>
    </source>
</evidence>
<sequence>MAIDKSEQDEDQQLFLPKDPEDNNHLPDPRSKKPNLASRFHLRLILEVLMALVMVMLYLDPFSKSTKKPTPVPAFSTKSYTFLQNPRYLHEDMFSSRKETLHTLHNWIELSSDGRGYVQVDNSTSFKLGEPYTMHGTHTDKKEPVYMMSVFHQLHCVSYLAEHYQTELTQEVAHHTAHCFDYIRQAIMCAADTTLEGKTEAGPGFGHEHVCKDYDEVLAWANEHTVFKWRGNMPLEAVL</sequence>
<keyword evidence="2" id="KW-0560">Oxidoreductase</keyword>